<feature type="modified residue" description="4-aspartylphosphate" evidence="7">
    <location>
        <position position="55"/>
    </location>
</feature>
<keyword evidence="2" id="KW-0963">Cytoplasm</keyword>
<dbReference type="PANTHER" id="PTHR43214:SF43">
    <property type="entry name" value="TWO-COMPONENT RESPONSE REGULATOR"/>
    <property type="match status" value="1"/>
</dbReference>
<dbReference type="Pfam" id="PF00072">
    <property type="entry name" value="Response_reg"/>
    <property type="match status" value="1"/>
</dbReference>
<dbReference type="PROSITE" id="PS50110">
    <property type="entry name" value="RESPONSE_REGULATORY"/>
    <property type="match status" value="1"/>
</dbReference>
<evidence type="ECO:0000256" key="6">
    <source>
        <dbReference type="ARBA" id="ARBA00023163"/>
    </source>
</evidence>
<dbReference type="KEGG" id="bcg:BCG9842_0008"/>
<dbReference type="PANTHER" id="PTHR43214">
    <property type="entry name" value="TWO-COMPONENT RESPONSE REGULATOR"/>
    <property type="match status" value="1"/>
</dbReference>
<dbReference type="Gene3D" id="3.40.50.2300">
    <property type="match status" value="1"/>
</dbReference>
<keyword evidence="6" id="KW-0804">Transcription</keyword>
<dbReference type="GO" id="GO:0000160">
    <property type="term" value="P:phosphorelay signal transduction system"/>
    <property type="evidence" value="ECO:0007669"/>
    <property type="project" value="InterPro"/>
</dbReference>
<dbReference type="AlphaFoldDB" id="B7IZ31"/>
<evidence type="ECO:0000256" key="1">
    <source>
        <dbReference type="ARBA" id="ARBA00004496"/>
    </source>
</evidence>
<comment type="subcellular location">
    <subcellularLocation>
        <location evidence="1">Cytoplasm</location>
    </subcellularLocation>
</comment>
<dbReference type="Proteomes" id="UP000006744">
    <property type="component" value="Plasmid pG9842_209"/>
</dbReference>
<dbReference type="GO" id="GO:0003677">
    <property type="term" value="F:DNA binding"/>
    <property type="evidence" value="ECO:0007669"/>
    <property type="project" value="UniProtKB-KW"/>
</dbReference>
<evidence type="ECO:0000313" key="10">
    <source>
        <dbReference type="Proteomes" id="UP000006744"/>
    </source>
</evidence>
<evidence type="ECO:0000256" key="7">
    <source>
        <dbReference type="PROSITE-ProRule" id="PRU00169"/>
    </source>
</evidence>
<name>B7IZ31_BACC2</name>
<keyword evidence="3 7" id="KW-0597">Phosphoprotein</keyword>
<evidence type="ECO:0000256" key="4">
    <source>
        <dbReference type="ARBA" id="ARBA00023015"/>
    </source>
</evidence>
<feature type="domain" description="Response regulatory" evidence="8">
    <location>
        <begin position="5"/>
        <end position="123"/>
    </location>
</feature>
<evidence type="ECO:0000256" key="2">
    <source>
        <dbReference type="ARBA" id="ARBA00022490"/>
    </source>
</evidence>
<keyword evidence="4" id="KW-0805">Transcription regulation</keyword>
<gene>
    <name evidence="9" type="ordered locus">BCG9842_0008</name>
</gene>
<sequence length="192" mass="22026">MMKIRLMIVEDDEVWMKCLTKFIEKEDDLVVVKKAYNKEQAIDSVPEMIDVVLLDLTLDDDPANLSGLEVVSQLKEKGLNRIIMLTSWDEEEVILKAFDEGAMNYVNKTSYRDIPRVVREAFANKVSIHPDVSSVVINALTTERKISVLTPSERQVYTLKEKGLNKVQIADVLFKSVETIKKQLKKINDKIR</sequence>
<dbReference type="GO" id="GO:0006355">
    <property type="term" value="P:regulation of DNA-templated transcription"/>
    <property type="evidence" value="ECO:0007669"/>
    <property type="project" value="InterPro"/>
</dbReference>
<evidence type="ECO:0000313" key="9">
    <source>
        <dbReference type="EMBL" id="ACK98608.1"/>
    </source>
</evidence>
<proteinExistence type="predicted"/>
<dbReference type="GO" id="GO:0005737">
    <property type="term" value="C:cytoplasm"/>
    <property type="evidence" value="ECO:0007669"/>
    <property type="project" value="UniProtKB-SubCell"/>
</dbReference>
<evidence type="ECO:0000256" key="5">
    <source>
        <dbReference type="ARBA" id="ARBA00023125"/>
    </source>
</evidence>
<protein>
    <submittedName>
        <fullName evidence="9">Two-component response regulator YhcZ, putative</fullName>
    </submittedName>
</protein>
<dbReference type="InterPro" id="IPR016032">
    <property type="entry name" value="Sig_transdc_resp-reg_C-effctor"/>
</dbReference>
<organism evidence="9 10">
    <name type="scientific">Bacillus cereus (strain G9842)</name>
    <dbReference type="NCBI Taxonomy" id="405531"/>
    <lineage>
        <taxon>Bacteria</taxon>
        <taxon>Bacillati</taxon>
        <taxon>Bacillota</taxon>
        <taxon>Bacilli</taxon>
        <taxon>Bacillales</taxon>
        <taxon>Bacillaceae</taxon>
        <taxon>Bacillus</taxon>
        <taxon>Bacillus cereus group</taxon>
    </lineage>
</organism>
<dbReference type="HOGENOM" id="CLU_000445_90_1_9"/>
<dbReference type="SUPFAM" id="SSF52172">
    <property type="entry name" value="CheY-like"/>
    <property type="match status" value="1"/>
</dbReference>
<keyword evidence="5" id="KW-0238">DNA-binding</keyword>
<accession>B7IZ31</accession>
<dbReference type="InterPro" id="IPR039420">
    <property type="entry name" value="WalR-like"/>
</dbReference>
<dbReference type="InterPro" id="IPR011006">
    <property type="entry name" value="CheY-like_superfamily"/>
</dbReference>
<dbReference type="InterPro" id="IPR001789">
    <property type="entry name" value="Sig_transdc_resp-reg_receiver"/>
</dbReference>
<evidence type="ECO:0000256" key="3">
    <source>
        <dbReference type="ARBA" id="ARBA00022553"/>
    </source>
</evidence>
<keyword evidence="9" id="KW-0614">Plasmid</keyword>
<reference evidence="9 10" key="1">
    <citation type="submission" date="2008-10" db="EMBL/GenBank/DDBJ databases">
        <title>Genome sequence of Bacillus cereus G9842.</title>
        <authorList>
            <person name="Dodson R.J."/>
            <person name="Durkin A.S."/>
            <person name="Rosovitz M.J."/>
            <person name="Rasko D.A."/>
            <person name="Hoffmaster A."/>
            <person name="Ravel J."/>
            <person name="Sutton G."/>
        </authorList>
    </citation>
    <scope>NUCLEOTIDE SEQUENCE [LARGE SCALE GENOMIC DNA]</scope>
    <source>
        <strain evidence="9 10">G9842</strain>
        <plasmid evidence="9 10">pG9842_209</plasmid>
    </source>
</reference>
<geneLocation type="plasmid" evidence="9 10">
    <name>pG9842_209</name>
</geneLocation>
<dbReference type="RefSeq" id="WP_000975820.1">
    <property type="nucleotide sequence ID" value="NC_011775.1"/>
</dbReference>
<dbReference type="SMART" id="SM00448">
    <property type="entry name" value="REC"/>
    <property type="match status" value="1"/>
</dbReference>
<evidence type="ECO:0000259" key="8">
    <source>
        <dbReference type="PROSITE" id="PS50110"/>
    </source>
</evidence>
<dbReference type="EMBL" id="CP001187">
    <property type="protein sequence ID" value="ACK98608.1"/>
    <property type="molecule type" value="Genomic_DNA"/>
</dbReference>
<dbReference type="SUPFAM" id="SSF46894">
    <property type="entry name" value="C-terminal effector domain of the bipartite response regulators"/>
    <property type="match status" value="1"/>
</dbReference>